<feature type="domain" description="NAC" evidence="7">
    <location>
        <begin position="19"/>
        <end position="174"/>
    </location>
</feature>
<evidence type="ECO:0000256" key="2">
    <source>
        <dbReference type="ARBA" id="ARBA00023015"/>
    </source>
</evidence>
<dbReference type="GeneID" id="123048672"/>
<dbReference type="InterPro" id="IPR036093">
    <property type="entry name" value="NAC_dom_sf"/>
</dbReference>
<dbReference type="RefSeq" id="XP_044327656.1">
    <property type="nucleotide sequence ID" value="XM_044471721.1"/>
</dbReference>
<dbReference type="Gramene" id="TraesNOR2D03G01128350.1">
    <property type="protein sequence ID" value="TraesNOR2D03G01128350.1"/>
    <property type="gene ID" value="TraesNOR2D03G01128350"/>
</dbReference>
<protein>
    <recommendedName>
        <fullName evidence="7">NAC domain-containing protein</fullName>
    </recommendedName>
</protein>
<dbReference type="AlphaFoldDB" id="A0A1D5UUH9"/>
<dbReference type="Pfam" id="PF02365">
    <property type="entry name" value="NAM"/>
    <property type="match status" value="1"/>
</dbReference>
<dbReference type="STRING" id="4565.A0A1D5UUH9"/>
<dbReference type="PANTHER" id="PTHR31744">
    <property type="entry name" value="PROTEIN CUP-SHAPED COTYLEDON 2-RELATED"/>
    <property type="match status" value="1"/>
</dbReference>
<evidence type="ECO:0000256" key="3">
    <source>
        <dbReference type="ARBA" id="ARBA00023125"/>
    </source>
</evidence>
<feature type="compositionally biased region" description="Polar residues" evidence="6">
    <location>
        <begin position="266"/>
        <end position="276"/>
    </location>
</feature>
<evidence type="ECO:0000256" key="1">
    <source>
        <dbReference type="ARBA" id="ARBA00004123"/>
    </source>
</evidence>
<dbReference type="Gramene" id="TraesKAR2D01G0043440.1">
    <property type="protein sequence ID" value="cds.TraesKAR2D01G0043440.1"/>
    <property type="gene ID" value="TraesKAR2D01G0043440"/>
</dbReference>
<evidence type="ECO:0000313" key="8">
    <source>
        <dbReference type="EnsemblPlants" id="TraesCS2D02G100800.1"/>
    </source>
</evidence>
<gene>
    <name evidence="8" type="primary">LOC123048672</name>
</gene>
<evidence type="ECO:0000259" key="7">
    <source>
        <dbReference type="PROSITE" id="PS51005"/>
    </source>
</evidence>
<dbReference type="SUPFAM" id="SSF101941">
    <property type="entry name" value="NAC domain"/>
    <property type="match status" value="1"/>
</dbReference>
<reference evidence="8" key="2">
    <citation type="submission" date="2018-10" db="UniProtKB">
        <authorList>
            <consortium name="EnsemblPlants"/>
        </authorList>
    </citation>
    <scope>IDENTIFICATION</scope>
</reference>
<dbReference type="GO" id="GO:0006355">
    <property type="term" value="P:regulation of DNA-templated transcription"/>
    <property type="evidence" value="ECO:0007669"/>
    <property type="project" value="InterPro"/>
</dbReference>
<reference evidence="8" key="1">
    <citation type="submission" date="2018-08" db="EMBL/GenBank/DDBJ databases">
        <authorList>
            <person name="Rossello M."/>
        </authorList>
    </citation>
    <scope>NUCLEOTIDE SEQUENCE [LARGE SCALE GENOMIC DNA]</scope>
    <source>
        <strain evidence="8">cv. Chinese Spring</strain>
    </source>
</reference>
<keyword evidence="9" id="KW-1185">Reference proteome</keyword>
<dbReference type="Gramene" id="TraesJUL2D03G01118540.1">
    <property type="protein sequence ID" value="TraesJUL2D03G01118540.1"/>
    <property type="gene ID" value="TraesJUL2D03G01118540"/>
</dbReference>
<evidence type="ECO:0000256" key="6">
    <source>
        <dbReference type="SAM" id="MobiDB-lite"/>
    </source>
</evidence>
<dbReference type="Gramene" id="TraesWEE_scaffold_000232_01G000200.1">
    <property type="protein sequence ID" value="TraesWEE_scaffold_000232_01G000200.1"/>
    <property type="gene ID" value="TraesWEE_scaffold_000232_01G000200"/>
</dbReference>
<feature type="region of interest" description="Disordered" evidence="6">
    <location>
        <begin position="255"/>
        <end position="276"/>
    </location>
</feature>
<dbReference type="Gramene" id="TraesSTA2D03G01101060.1">
    <property type="protein sequence ID" value="TraesSTA2D03G01101060.1"/>
    <property type="gene ID" value="TraesSTA2D03G01101060"/>
</dbReference>
<dbReference type="Gramene" id="TraesSYM2D03G01126550.1">
    <property type="protein sequence ID" value="TraesSYM2D03G01126550.1"/>
    <property type="gene ID" value="TraesSYM2D03G01126550"/>
</dbReference>
<dbReference type="Proteomes" id="UP000019116">
    <property type="component" value="Chromosome 2D"/>
</dbReference>
<accession>A0A1D5UUH9</accession>
<evidence type="ECO:0000256" key="5">
    <source>
        <dbReference type="ARBA" id="ARBA00023242"/>
    </source>
</evidence>
<proteinExistence type="predicted"/>
<evidence type="ECO:0000256" key="4">
    <source>
        <dbReference type="ARBA" id="ARBA00023163"/>
    </source>
</evidence>
<dbReference type="PROSITE" id="PS51005">
    <property type="entry name" value="NAC"/>
    <property type="match status" value="1"/>
</dbReference>
<dbReference type="Gramene" id="TraesCLE_scaffold_007746_01G000100.1">
    <property type="protein sequence ID" value="TraesCLE_scaffold_007746_01G000100.1"/>
    <property type="gene ID" value="TraesCLE_scaffold_007746_01G000100"/>
</dbReference>
<dbReference type="Gene3D" id="2.170.150.80">
    <property type="entry name" value="NAC domain"/>
    <property type="match status" value="1"/>
</dbReference>
<keyword evidence="3" id="KW-0238">DNA-binding</keyword>
<dbReference type="Gramene" id="TraesPARA_EIv1.0_0648480.1">
    <property type="protein sequence ID" value="TraesPARA_EIv1.0_0648480.1.CDS"/>
    <property type="gene ID" value="TraesPARA_EIv1.0_0648480"/>
</dbReference>
<organism evidence="8">
    <name type="scientific">Triticum aestivum</name>
    <name type="common">Wheat</name>
    <dbReference type="NCBI Taxonomy" id="4565"/>
    <lineage>
        <taxon>Eukaryota</taxon>
        <taxon>Viridiplantae</taxon>
        <taxon>Streptophyta</taxon>
        <taxon>Embryophyta</taxon>
        <taxon>Tracheophyta</taxon>
        <taxon>Spermatophyta</taxon>
        <taxon>Magnoliopsida</taxon>
        <taxon>Liliopsida</taxon>
        <taxon>Poales</taxon>
        <taxon>Poaceae</taxon>
        <taxon>BOP clade</taxon>
        <taxon>Pooideae</taxon>
        <taxon>Triticodae</taxon>
        <taxon>Triticeae</taxon>
        <taxon>Triticinae</taxon>
        <taxon>Triticum</taxon>
    </lineage>
</organism>
<dbReference type="FunFam" id="2.170.150.80:FF:000006">
    <property type="entry name" value="NAC domain-containing protein 100-like"/>
    <property type="match status" value="1"/>
</dbReference>
<dbReference type="Gramene" id="TraesROB_scaffold_003268_01G000100.1">
    <property type="protein sequence ID" value="TraesROB_scaffold_003268_01G000100.1"/>
    <property type="gene ID" value="TraesROB_scaffold_003268_01G000100"/>
</dbReference>
<dbReference type="Gramene" id="TraesLDM2D03G01113690.1">
    <property type="protein sequence ID" value="TraesLDM2D03G01113690.1"/>
    <property type="gene ID" value="TraesLDM2D03G01113690"/>
</dbReference>
<dbReference type="InterPro" id="IPR003441">
    <property type="entry name" value="NAC-dom"/>
</dbReference>
<dbReference type="GO" id="GO:0003677">
    <property type="term" value="F:DNA binding"/>
    <property type="evidence" value="ECO:0007669"/>
    <property type="project" value="UniProtKB-KW"/>
</dbReference>
<keyword evidence="5" id="KW-0539">Nucleus</keyword>
<dbReference type="Gramene" id="TraesLAC2D03G01064160.1">
    <property type="protein sequence ID" value="TraesLAC2D03G01064160.1"/>
    <property type="gene ID" value="TraesLAC2D03G01064160"/>
</dbReference>
<dbReference type="OMA" id="GEPWDNN"/>
<dbReference type="Gramene" id="TraesJAG2D03G01115650.1">
    <property type="protein sequence ID" value="TraesJAG2D03G01115650.1"/>
    <property type="gene ID" value="TraesJAG2D03G01115650"/>
</dbReference>
<dbReference type="SMR" id="A0A1D5UUH9"/>
<keyword evidence="4" id="KW-0804">Transcription</keyword>
<dbReference type="Gramene" id="TraesCS2D02G100800.1">
    <property type="protein sequence ID" value="TraesCS2D02G100800.1"/>
    <property type="gene ID" value="TraesCS2D02G100800"/>
</dbReference>
<dbReference type="Gramene" id="TraesARI2D03G01128830.1">
    <property type="protein sequence ID" value="TraesARI2D03G01128830.1"/>
    <property type="gene ID" value="TraesARI2D03G01128830"/>
</dbReference>
<dbReference type="EnsemblPlants" id="TraesCS2D02G100800.1">
    <property type="protein sequence ID" value="TraesCS2D02G100800.1"/>
    <property type="gene ID" value="TraesCS2D02G100800"/>
</dbReference>
<name>A0A1D5UUH9_WHEAT</name>
<dbReference type="ExpressionAtlas" id="A0A1D5UUH9">
    <property type="expression patterns" value="baseline and differential"/>
</dbReference>
<dbReference type="Gramene" id="TraesCAD_scaffold_000516_01G000100.1">
    <property type="protein sequence ID" value="TraesCAD_scaffold_000516_01G000100.1"/>
    <property type="gene ID" value="TraesCAD_scaffold_000516_01G000100"/>
</dbReference>
<dbReference type="OrthoDB" id="633443at2759"/>
<dbReference type="Gramene" id="TraesMAC2D03G01110880.1">
    <property type="protein sequence ID" value="TraesMAC2D03G01110880.1"/>
    <property type="gene ID" value="TraesMAC2D03G01110880"/>
</dbReference>
<dbReference type="GO" id="GO:0005634">
    <property type="term" value="C:nucleus"/>
    <property type="evidence" value="ECO:0007669"/>
    <property type="project" value="UniProtKB-SubCell"/>
</dbReference>
<sequence length="276" mass="30897">MSDVTAVMHLRGEEPWLALPPGFRFHPTDEEVVTHYLTPKIRNPDFSCLMVSYVNLNNTEPWDLPKKAKMGVGQSEWFFFVHKDRKYPTGTRTNRATKSGYWKATGKDKEIFRGTGLGAVLVGMKKTLVFYRGRAPGGQKTPWVMHEYHLEGELPHRLPRSAKDDWAVCRLLNKDMAAKNAPQMAPAADAGMEEEDPFAFLDELLNSDDLLNNADLLDNADPPMLMDSPSGAIDFAGASSSTSSAALPIGPYMEHLTRKTEPPAPQQQSPNYMWKM</sequence>
<keyword evidence="2" id="KW-0805">Transcription regulation</keyword>
<dbReference type="PANTHER" id="PTHR31744:SF54">
    <property type="entry name" value="NAC TRANSCRIPTION FACTOR 15"/>
    <property type="match status" value="1"/>
</dbReference>
<evidence type="ECO:0000313" key="9">
    <source>
        <dbReference type="Proteomes" id="UP000019116"/>
    </source>
</evidence>
<comment type="subcellular location">
    <subcellularLocation>
        <location evidence="1">Nucleus</location>
    </subcellularLocation>
</comment>
<dbReference type="Gramene" id="TraesCS2D03G0213300.1">
    <property type="protein sequence ID" value="TraesCS2D03G0213300.1.CDS"/>
    <property type="gene ID" value="TraesCS2D03G0213300"/>
</dbReference>